<keyword evidence="2 5" id="KW-0238">DNA-binding</keyword>
<reference evidence="5 6" key="1">
    <citation type="submission" date="2018-03" db="EMBL/GenBank/DDBJ databases">
        <title>Genomic Encyclopedia of Type Strains, Phase III (KMG-III): the genomes of soil and plant-associated and newly described type strains.</title>
        <authorList>
            <person name="Whitman W."/>
        </authorList>
    </citation>
    <scope>NUCLEOTIDE SEQUENCE [LARGE SCALE GENOMIC DNA]</scope>
    <source>
        <strain evidence="5 6">CGMCC 1.12700</strain>
    </source>
</reference>
<gene>
    <name evidence="5" type="ORF">B0I18_101192</name>
</gene>
<proteinExistence type="predicted"/>
<dbReference type="SMART" id="SM00342">
    <property type="entry name" value="HTH_ARAC"/>
    <property type="match status" value="1"/>
</dbReference>
<sequence>MKPLKHASGARPASRPSFRQHQITGQFLARLDQHLTDLRNGVAQHSLEIREVAAQLFIHPTHLSNTIKEVLGKPACLVYEEKLLQLAKELLEGPQPVNHIAFALDYDPSNFTRFFKRFTGITPRQYRNELLYRHAAENPEKDTI</sequence>
<evidence type="ECO:0000256" key="1">
    <source>
        <dbReference type="ARBA" id="ARBA00023015"/>
    </source>
</evidence>
<keyword evidence="1" id="KW-0805">Transcription regulation</keyword>
<dbReference type="RefSeq" id="WP_106522011.1">
    <property type="nucleotide sequence ID" value="NZ_PYGD01000001.1"/>
</dbReference>
<dbReference type="InterPro" id="IPR018060">
    <property type="entry name" value="HTH_AraC"/>
</dbReference>
<keyword evidence="6" id="KW-1185">Reference proteome</keyword>
<organism evidence="5 6">
    <name type="scientific">Taibaiella chishuiensis</name>
    <dbReference type="NCBI Taxonomy" id="1434707"/>
    <lineage>
        <taxon>Bacteria</taxon>
        <taxon>Pseudomonadati</taxon>
        <taxon>Bacteroidota</taxon>
        <taxon>Chitinophagia</taxon>
        <taxon>Chitinophagales</taxon>
        <taxon>Chitinophagaceae</taxon>
        <taxon>Taibaiella</taxon>
    </lineage>
</organism>
<dbReference type="PANTHER" id="PTHR43280">
    <property type="entry name" value="ARAC-FAMILY TRANSCRIPTIONAL REGULATOR"/>
    <property type="match status" value="1"/>
</dbReference>
<dbReference type="AlphaFoldDB" id="A0A2P8DA00"/>
<dbReference type="Pfam" id="PF12833">
    <property type="entry name" value="HTH_18"/>
    <property type="match status" value="1"/>
</dbReference>
<evidence type="ECO:0000256" key="2">
    <source>
        <dbReference type="ARBA" id="ARBA00023125"/>
    </source>
</evidence>
<dbReference type="Proteomes" id="UP000240572">
    <property type="component" value="Unassembled WGS sequence"/>
</dbReference>
<keyword evidence="3" id="KW-0804">Transcription</keyword>
<dbReference type="PROSITE" id="PS01124">
    <property type="entry name" value="HTH_ARAC_FAMILY_2"/>
    <property type="match status" value="1"/>
</dbReference>
<evidence type="ECO:0000256" key="3">
    <source>
        <dbReference type="ARBA" id="ARBA00023163"/>
    </source>
</evidence>
<comment type="caution">
    <text evidence="5">The sequence shown here is derived from an EMBL/GenBank/DDBJ whole genome shotgun (WGS) entry which is preliminary data.</text>
</comment>
<evidence type="ECO:0000259" key="4">
    <source>
        <dbReference type="PROSITE" id="PS01124"/>
    </source>
</evidence>
<evidence type="ECO:0000313" key="6">
    <source>
        <dbReference type="Proteomes" id="UP000240572"/>
    </source>
</evidence>
<dbReference type="Gene3D" id="1.10.10.60">
    <property type="entry name" value="Homeodomain-like"/>
    <property type="match status" value="1"/>
</dbReference>
<dbReference type="EMBL" id="PYGD01000001">
    <property type="protein sequence ID" value="PSK94042.1"/>
    <property type="molecule type" value="Genomic_DNA"/>
</dbReference>
<dbReference type="GO" id="GO:0003700">
    <property type="term" value="F:DNA-binding transcription factor activity"/>
    <property type="evidence" value="ECO:0007669"/>
    <property type="project" value="InterPro"/>
</dbReference>
<dbReference type="SUPFAM" id="SSF46689">
    <property type="entry name" value="Homeodomain-like"/>
    <property type="match status" value="1"/>
</dbReference>
<evidence type="ECO:0000313" key="5">
    <source>
        <dbReference type="EMBL" id="PSK94042.1"/>
    </source>
</evidence>
<dbReference type="GO" id="GO:0043565">
    <property type="term" value="F:sequence-specific DNA binding"/>
    <property type="evidence" value="ECO:0007669"/>
    <property type="project" value="InterPro"/>
</dbReference>
<dbReference type="InterPro" id="IPR009057">
    <property type="entry name" value="Homeodomain-like_sf"/>
</dbReference>
<accession>A0A2P8DA00</accession>
<dbReference type="OrthoDB" id="956952at2"/>
<protein>
    <submittedName>
        <fullName evidence="5">AraC-like DNA-binding protein</fullName>
    </submittedName>
</protein>
<dbReference type="PANTHER" id="PTHR43280:SF32">
    <property type="entry name" value="TRANSCRIPTIONAL REGULATORY PROTEIN"/>
    <property type="match status" value="1"/>
</dbReference>
<feature type="domain" description="HTH araC/xylS-type" evidence="4">
    <location>
        <begin position="32"/>
        <end position="129"/>
    </location>
</feature>
<name>A0A2P8DA00_9BACT</name>